<protein>
    <submittedName>
        <fullName evidence="2">Uroporphyrinogen-III synthase</fullName>
    </submittedName>
</protein>
<dbReference type="InterPro" id="IPR036108">
    <property type="entry name" value="4pyrrol_syn_uPrphyn_synt_sf"/>
</dbReference>
<dbReference type="RefSeq" id="WP_345447524.1">
    <property type="nucleotide sequence ID" value="NZ_BAABKP010000009.1"/>
</dbReference>
<dbReference type="PANTHER" id="PTHR40082">
    <property type="entry name" value="BLR5956 PROTEIN"/>
    <property type="match status" value="1"/>
</dbReference>
<dbReference type="EMBL" id="BAABKP010000009">
    <property type="protein sequence ID" value="GAA4801111.1"/>
    <property type="molecule type" value="Genomic_DNA"/>
</dbReference>
<name>A0ABP9C040_9MICC</name>
<sequence length="287" mass="30055">MSTFDPVTPQTETTGVLTGKTIGITASRKAEEQAAAFERSGAQVLLAPTVRIVPVEDDAALLEITEQVIASPPQVLLITTGYGLNGWLEAARARGREADLLAALEGAEILVRGAKGRGAVRALGWQDAGMAAEERTSALVDLALERGVTGKHLVIQQHGSPDTAQEDRLVRAGATVTAAVPHRWEAPEEPQRVQQLLDETLAGRVDAITFTAAPAVVALFDAARAAGVLDALVQKFKTSVMAASVGPVTSEPLEAEGITPLAPERYRLGALIKELTGALSAPGTQHE</sequence>
<dbReference type="Gene3D" id="3.40.50.10090">
    <property type="match status" value="2"/>
</dbReference>
<dbReference type="Pfam" id="PF02602">
    <property type="entry name" value="HEM4"/>
    <property type="match status" value="1"/>
</dbReference>
<proteinExistence type="predicted"/>
<dbReference type="InterPro" id="IPR003754">
    <property type="entry name" value="4pyrrol_synth_uPrphyn_synth"/>
</dbReference>
<keyword evidence="3" id="KW-1185">Reference proteome</keyword>
<evidence type="ECO:0000313" key="3">
    <source>
        <dbReference type="Proteomes" id="UP001500187"/>
    </source>
</evidence>
<dbReference type="SUPFAM" id="SSF69618">
    <property type="entry name" value="HemD-like"/>
    <property type="match status" value="1"/>
</dbReference>
<dbReference type="CDD" id="cd06578">
    <property type="entry name" value="HemD"/>
    <property type="match status" value="1"/>
</dbReference>
<evidence type="ECO:0000259" key="1">
    <source>
        <dbReference type="Pfam" id="PF02602"/>
    </source>
</evidence>
<feature type="domain" description="Tetrapyrrole biosynthesis uroporphyrinogen III synthase" evidence="1">
    <location>
        <begin position="34"/>
        <end position="272"/>
    </location>
</feature>
<dbReference type="Proteomes" id="UP001500187">
    <property type="component" value="Unassembled WGS sequence"/>
</dbReference>
<dbReference type="PANTHER" id="PTHR40082:SF1">
    <property type="entry name" value="BLR5956 PROTEIN"/>
    <property type="match status" value="1"/>
</dbReference>
<gene>
    <name evidence="2" type="ORF">GCM10023352_21630</name>
</gene>
<dbReference type="InterPro" id="IPR039793">
    <property type="entry name" value="UROS/Hem4"/>
</dbReference>
<organism evidence="2 3">
    <name type="scientific">Rothia endophytica</name>
    <dbReference type="NCBI Taxonomy" id="1324766"/>
    <lineage>
        <taxon>Bacteria</taxon>
        <taxon>Bacillati</taxon>
        <taxon>Actinomycetota</taxon>
        <taxon>Actinomycetes</taxon>
        <taxon>Micrococcales</taxon>
        <taxon>Micrococcaceae</taxon>
        <taxon>Rothia</taxon>
    </lineage>
</organism>
<evidence type="ECO:0000313" key="2">
    <source>
        <dbReference type="EMBL" id="GAA4801111.1"/>
    </source>
</evidence>
<reference evidence="3" key="1">
    <citation type="journal article" date="2019" name="Int. J. Syst. Evol. Microbiol.">
        <title>The Global Catalogue of Microorganisms (GCM) 10K type strain sequencing project: providing services to taxonomists for standard genome sequencing and annotation.</title>
        <authorList>
            <consortium name="The Broad Institute Genomics Platform"/>
            <consortium name="The Broad Institute Genome Sequencing Center for Infectious Disease"/>
            <person name="Wu L."/>
            <person name="Ma J."/>
        </authorList>
    </citation>
    <scope>NUCLEOTIDE SEQUENCE [LARGE SCALE GENOMIC DNA]</scope>
    <source>
        <strain evidence="3">JCM 18541</strain>
    </source>
</reference>
<dbReference type="NCBIfam" id="NF005568">
    <property type="entry name" value="PRK07239.1"/>
    <property type="match status" value="1"/>
</dbReference>
<accession>A0ABP9C040</accession>
<comment type="caution">
    <text evidence="2">The sequence shown here is derived from an EMBL/GenBank/DDBJ whole genome shotgun (WGS) entry which is preliminary data.</text>
</comment>